<organism evidence="1">
    <name type="scientific">Anopheles marajoara</name>
    <dbReference type="NCBI Taxonomy" id="58244"/>
    <lineage>
        <taxon>Eukaryota</taxon>
        <taxon>Metazoa</taxon>
        <taxon>Ecdysozoa</taxon>
        <taxon>Arthropoda</taxon>
        <taxon>Hexapoda</taxon>
        <taxon>Insecta</taxon>
        <taxon>Pterygota</taxon>
        <taxon>Neoptera</taxon>
        <taxon>Endopterygota</taxon>
        <taxon>Diptera</taxon>
        <taxon>Nematocera</taxon>
        <taxon>Culicoidea</taxon>
        <taxon>Culicidae</taxon>
        <taxon>Anophelinae</taxon>
        <taxon>Anopheles</taxon>
    </lineage>
</organism>
<sequence length="101" mass="11103">MHPVHGSSVRGLCSSAALYPAPTGSLATHWDCAKKRLIAGEGRCWCCCCRNHTEKAHSAPPTHGPANPSYTRVVTTEEKGLHSIDRYSMARNERLFNEPIN</sequence>
<dbReference type="EMBL" id="GGFJ01012560">
    <property type="protein sequence ID" value="MBW61701.1"/>
    <property type="molecule type" value="Transcribed_RNA"/>
</dbReference>
<dbReference type="AlphaFoldDB" id="A0A2M4C983"/>
<proteinExistence type="predicted"/>
<reference evidence="1" key="1">
    <citation type="submission" date="2018-01" db="EMBL/GenBank/DDBJ databases">
        <title>An insight into the sialome of Amazonian anophelines.</title>
        <authorList>
            <person name="Ribeiro J.M."/>
            <person name="Scarpassa V."/>
            <person name="Calvo E."/>
        </authorList>
    </citation>
    <scope>NUCLEOTIDE SEQUENCE</scope>
    <source>
        <tissue evidence="1">Salivary glands</tissue>
    </source>
</reference>
<name>A0A2M4C983_9DIPT</name>
<protein>
    <submittedName>
        <fullName evidence="1">Putative secreted protein</fullName>
    </submittedName>
</protein>
<accession>A0A2M4C983</accession>
<evidence type="ECO:0000313" key="1">
    <source>
        <dbReference type="EMBL" id="MBW61701.1"/>
    </source>
</evidence>